<evidence type="ECO:0000256" key="8">
    <source>
        <dbReference type="RuleBase" id="RU280819"/>
    </source>
</evidence>
<evidence type="ECO:0000313" key="11">
    <source>
        <dbReference type="Proteomes" id="UP001233271"/>
    </source>
</evidence>
<comment type="function">
    <text evidence="8">A acetyltransferase, which acetylates the inositol ring of phosphatidylinositol during biosynthesis of GPI-anchor.</text>
</comment>
<feature type="transmembrane region" description="Helical" evidence="8">
    <location>
        <begin position="257"/>
        <end position="275"/>
    </location>
</feature>
<dbReference type="KEGG" id="ccac:CcaHIS019_0108060"/>
<dbReference type="PANTHER" id="PTHR20661">
    <property type="entry name" value="PHOSPHATIDYLINOSITOL-GLYCAN BIOSYNTHESIS CLASS W PROTEIN"/>
    <property type="match status" value="1"/>
</dbReference>
<dbReference type="InterPro" id="IPR009447">
    <property type="entry name" value="PIGW/GWT1"/>
</dbReference>
<evidence type="ECO:0000256" key="2">
    <source>
        <dbReference type="ARBA" id="ARBA00004687"/>
    </source>
</evidence>
<comment type="subcellular location">
    <subcellularLocation>
        <location evidence="8">Endoplasmic reticulum membrane</location>
        <topology evidence="8">Multi-pass membrane protein</topology>
    </subcellularLocation>
    <subcellularLocation>
        <location evidence="1">Membrane</location>
        <topology evidence="1">Multi-pass membrane protein</topology>
    </subcellularLocation>
</comment>
<feature type="transmembrane region" description="Helical" evidence="8">
    <location>
        <begin position="565"/>
        <end position="585"/>
    </location>
</feature>
<feature type="transmembrane region" description="Helical" evidence="8">
    <location>
        <begin position="224"/>
        <end position="245"/>
    </location>
</feature>
<dbReference type="GO" id="GO:0005789">
    <property type="term" value="C:endoplasmic reticulum membrane"/>
    <property type="evidence" value="ECO:0007669"/>
    <property type="project" value="UniProtKB-SubCell"/>
</dbReference>
<dbReference type="Proteomes" id="UP001233271">
    <property type="component" value="Chromosome 1"/>
</dbReference>
<proteinExistence type="inferred from homology"/>
<gene>
    <name evidence="10" type="primary">GWT1</name>
    <name evidence="10" type="ORF">CcaverHIS019_0108060</name>
</gene>
<keyword evidence="6 8" id="KW-1133">Transmembrane helix</keyword>
<feature type="transmembrane region" description="Helical" evidence="8">
    <location>
        <begin position="460"/>
        <end position="482"/>
    </location>
</feature>
<dbReference type="GO" id="GO:0032216">
    <property type="term" value="F:glucosaminyl-phosphatidylinositol O-acyltransferase activity"/>
    <property type="evidence" value="ECO:0007669"/>
    <property type="project" value="TreeGrafter"/>
</dbReference>
<feature type="transmembrane region" description="Helical" evidence="8">
    <location>
        <begin position="20"/>
        <end position="41"/>
    </location>
</feature>
<keyword evidence="7 8" id="KW-0472">Membrane</keyword>
<keyword evidence="11" id="KW-1185">Reference proteome</keyword>
<feature type="transmembrane region" description="Helical" evidence="8">
    <location>
        <begin position="398"/>
        <end position="419"/>
    </location>
</feature>
<dbReference type="EMBL" id="AP028212">
    <property type="protein sequence ID" value="BEI88088.1"/>
    <property type="molecule type" value="Genomic_DNA"/>
</dbReference>
<keyword evidence="4 8" id="KW-0337">GPI-anchor biosynthesis</keyword>
<dbReference type="PANTHER" id="PTHR20661:SF0">
    <property type="entry name" value="PHOSPHATIDYLINOSITOL-GLYCAN BIOSYNTHESIS CLASS W PROTEIN"/>
    <property type="match status" value="1"/>
</dbReference>
<dbReference type="GeneID" id="85491959"/>
<evidence type="ECO:0000256" key="3">
    <source>
        <dbReference type="ARBA" id="ARBA00007559"/>
    </source>
</evidence>
<name>A0AA48L259_9TREE</name>
<keyword evidence="8" id="KW-0256">Endoplasmic reticulum</keyword>
<feature type="transmembrane region" description="Helical" evidence="8">
    <location>
        <begin position="354"/>
        <end position="378"/>
    </location>
</feature>
<protein>
    <recommendedName>
        <fullName evidence="8">GPI-anchored wall transfer protein</fullName>
        <ecNumber evidence="8">2.3.-.-</ecNumber>
    </recommendedName>
</protein>
<dbReference type="GO" id="GO:0072659">
    <property type="term" value="P:protein localization to plasma membrane"/>
    <property type="evidence" value="ECO:0007669"/>
    <property type="project" value="TreeGrafter"/>
</dbReference>
<evidence type="ECO:0000256" key="5">
    <source>
        <dbReference type="ARBA" id="ARBA00022692"/>
    </source>
</evidence>
<dbReference type="Pfam" id="PF06423">
    <property type="entry name" value="GWT1"/>
    <property type="match status" value="2"/>
</dbReference>
<accession>A0AA48L259</accession>
<comment type="similarity">
    <text evidence="3 8">Belongs to the PIGW family.</text>
</comment>
<evidence type="ECO:0000256" key="9">
    <source>
        <dbReference type="SAM" id="MobiDB-lite"/>
    </source>
</evidence>
<evidence type="ECO:0000256" key="6">
    <source>
        <dbReference type="ARBA" id="ARBA00022989"/>
    </source>
</evidence>
<keyword evidence="8" id="KW-0012">Acyltransferase</keyword>
<evidence type="ECO:0000256" key="1">
    <source>
        <dbReference type="ARBA" id="ARBA00004141"/>
    </source>
</evidence>
<sequence>MVDYKSAKEAFHADNPGSSVHYINLISITALTGYALFATASRRTEGRLLDYGTTVLPLLLAMTIMSSHLILLNGVLAIATWVLSATTPRAWYPHRVTKPRGRWLAESDSEDEGGSGRRTPKRRPKVKLPSQVVAEANAAEAERRTSGSASASALSSPVSPDEGRRRRVSPVPWASGAVIDIGSPQPQRSSSPMKHDTPPTHAQLPHSRAGRPVRPRTHLPFLSVYRAHMMVMTILAILAVDFPVFPRVLGKTEDWGTGLMDVGVGSFVFSLGIVSSKAFSAFRRGKMLSTLLVSLRRALPVLALGFVRLLMVKGVEYPEHVTEYGVHWNFFFTLGFVPALATALLPLRREFKWGTIAVAISALQQLILAMPGLTPFLLNNYRPNIIAANKEGLVSLPGYLAIFLVGLGIGEHILTLSTGRRRRRSSPRRREAVTSGNESDDEFSDPDAAAERATRRRSELALELAGYAAASWIALGACSYLGWRVSRRLANAPYVLWTVAYNASYLAGYLFIEIWMCDPRPGHAERACPPLLDAVNANGLAVFLLANLGTGLVNISMQTMFAPDWLAMGVLVTYSVAILGIAWLLRGVRIKI</sequence>
<keyword evidence="5 8" id="KW-0812">Transmembrane</keyword>
<organism evidence="10 11">
    <name type="scientific">Cutaneotrichosporon cavernicola</name>
    <dbReference type="NCBI Taxonomy" id="279322"/>
    <lineage>
        <taxon>Eukaryota</taxon>
        <taxon>Fungi</taxon>
        <taxon>Dikarya</taxon>
        <taxon>Basidiomycota</taxon>
        <taxon>Agaricomycotina</taxon>
        <taxon>Tremellomycetes</taxon>
        <taxon>Trichosporonales</taxon>
        <taxon>Trichosporonaceae</taxon>
        <taxon>Cutaneotrichosporon</taxon>
    </lineage>
</organism>
<comment type="pathway">
    <text evidence="2 8">Glycolipid biosynthesis; glycosylphosphatidylinositol-anchor biosynthesis.</text>
</comment>
<feature type="transmembrane region" description="Helical" evidence="8">
    <location>
        <begin position="494"/>
        <end position="515"/>
    </location>
</feature>
<dbReference type="EC" id="2.3.-.-" evidence="8"/>
<evidence type="ECO:0000256" key="7">
    <source>
        <dbReference type="ARBA" id="ARBA00023136"/>
    </source>
</evidence>
<dbReference type="GO" id="GO:0006506">
    <property type="term" value="P:GPI anchor biosynthetic process"/>
    <property type="evidence" value="ECO:0007669"/>
    <property type="project" value="UniProtKB-KW"/>
</dbReference>
<feature type="transmembrane region" description="Helical" evidence="8">
    <location>
        <begin position="327"/>
        <end position="347"/>
    </location>
</feature>
<feature type="region of interest" description="Disordered" evidence="9">
    <location>
        <begin position="101"/>
        <end position="212"/>
    </location>
</feature>
<dbReference type="AlphaFoldDB" id="A0AA48L259"/>
<reference evidence="10" key="1">
    <citation type="journal article" date="2023" name="BMC Genomics">
        <title>Chromosome-level genome assemblies of Cutaneotrichosporon spp. (Trichosporonales, Basidiomycota) reveal imbalanced evolution between nucleotide sequences and chromosome synteny.</title>
        <authorList>
            <person name="Kobayashi Y."/>
            <person name="Kayamori A."/>
            <person name="Aoki K."/>
            <person name="Shiwa Y."/>
            <person name="Matsutani M."/>
            <person name="Fujita N."/>
            <person name="Sugita T."/>
            <person name="Iwasaki W."/>
            <person name="Tanaka N."/>
            <person name="Takashima M."/>
        </authorList>
    </citation>
    <scope>NUCLEOTIDE SEQUENCE</scope>
    <source>
        <strain evidence="10">HIS019</strain>
    </source>
</reference>
<keyword evidence="8" id="KW-0808">Transferase</keyword>
<evidence type="ECO:0000256" key="4">
    <source>
        <dbReference type="ARBA" id="ARBA00022502"/>
    </source>
</evidence>
<feature type="compositionally biased region" description="Low complexity" evidence="9">
    <location>
        <begin position="146"/>
        <end position="156"/>
    </location>
</feature>
<feature type="transmembrane region" description="Helical" evidence="8">
    <location>
        <begin position="287"/>
        <end position="307"/>
    </location>
</feature>
<feature type="transmembrane region" description="Helical" evidence="8">
    <location>
        <begin position="535"/>
        <end position="553"/>
    </location>
</feature>
<feature type="region of interest" description="Disordered" evidence="9">
    <location>
        <begin position="424"/>
        <end position="449"/>
    </location>
</feature>
<evidence type="ECO:0000313" key="10">
    <source>
        <dbReference type="EMBL" id="BEI88088.1"/>
    </source>
</evidence>
<dbReference type="RefSeq" id="XP_060453354.1">
    <property type="nucleotide sequence ID" value="XM_060604105.1"/>
</dbReference>